<dbReference type="OrthoDB" id="17079at2759"/>
<name>F0ZQR8_DICPU</name>
<reference evidence="7" key="1">
    <citation type="journal article" date="2011" name="Genome Biol.">
        <title>Comparative genomics of the social amoebae Dictyostelium discoideum and Dictyostelium purpureum.</title>
        <authorList>
            <consortium name="US DOE Joint Genome Institute (JGI-PGF)"/>
            <person name="Sucgang R."/>
            <person name="Kuo A."/>
            <person name="Tian X."/>
            <person name="Salerno W."/>
            <person name="Parikh A."/>
            <person name="Feasley C.L."/>
            <person name="Dalin E."/>
            <person name="Tu H."/>
            <person name="Huang E."/>
            <person name="Barry K."/>
            <person name="Lindquist E."/>
            <person name="Shapiro H."/>
            <person name="Bruce D."/>
            <person name="Schmutz J."/>
            <person name="Salamov A."/>
            <person name="Fey P."/>
            <person name="Gaudet P."/>
            <person name="Anjard C."/>
            <person name="Babu M.M."/>
            <person name="Basu S."/>
            <person name="Bushmanova Y."/>
            <person name="van der Wel H."/>
            <person name="Katoh-Kurasawa M."/>
            <person name="Dinh C."/>
            <person name="Coutinho P.M."/>
            <person name="Saito T."/>
            <person name="Elias M."/>
            <person name="Schaap P."/>
            <person name="Kay R.R."/>
            <person name="Henrissat B."/>
            <person name="Eichinger L."/>
            <person name="Rivero F."/>
            <person name="Putnam N.H."/>
            <person name="West C.M."/>
            <person name="Loomis W.F."/>
            <person name="Chisholm R.L."/>
            <person name="Shaulsky G."/>
            <person name="Strassmann J.E."/>
            <person name="Queller D.C."/>
            <person name="Kuspa A."/>
            <person name="Grigoriev I.V."/>
        </authorList>
    </citation>
    <scope>NUCLEOTIDE SEQUENCE [LARGE SCALE GENOMIC DNA]</scope>
    <source>
        <strain evidence="7">QSDP1</strain>
    </source>
</reference>
<comment type="similarity">
    <text evidence="1">Belongs to the prespore-cell-inducing factor family.</text>
</comment>
<dbReference type="InParanoid" id="F0ZQR8"/>
<dbReference type="GeneID" id="10503099"/>
<dbReference type="NCBIfam" id="TIGR02148">
    <property type="entry name" value="Fibro_Slime"/>
    <property type="match status" value="1"/>
</dbReference>
<feature type="chain" id="PRO_5003263804" description="PA14 domain-containing protein" evidence="4">
    <location>
        <begin position="24"/>
        <end position="595"/>
    </location>
</feature>
<protein>
    <recommendedName>
        <fullName evidence="5">PA14 domain-containing protein</fullName>
    </recommendedName>
</protein>
<proteinExistence type="inferred from homology"/>
<keyword evidence="7" id="KW-1185">Reference proteome</keyword>
<dbReference type="InterPro" id="IPR051154">
    <property type="entry name" value="Prespore-cell_inducing_factor"/>
</dbReference>
<evidence type="ECO:0000256" key="2">
    <source>
        <dbReference type="ARBA" id="ARBA00022729"/>
    </source>
</evidence>
<accession>F0ZQR8</accession>
<evidence type="ECO:0000259" key="5">
    <source>
        <dbReference type="PROSITE" id="PS51820"/>
    </source>
</evidence>
<sequence>MDILKKTLLIFSIFLLYGNLISSQDTIDLTGVIFDQSPARNPDFEINPYSGGVTPGIVLNTLGANGTPQYCCGNNPVMKAGTFVVHNQTTFSSWFNPASGINIAIPITLTLTRNANGVYTHQSQSFFPIDGQGFDNRTNYPNEVHYFGHNYHFCMRIHYSFVYRGGEYFKFTGDDDVWVYFNNKLSIDIGGIHQGASRTVMLDQLGLTRGQTYPWDFFYCERHTTASTLNIETNLIFQCAYYDRCNVCQGKNDTCCFENKCFNPADPCLLYDCNAGTNFNCKRRLGECNNGDLCSNSICIRGIGCQYSSKCDDLDPCTLDNCASATGACTHTPVSCDDGNRCTNDLCDSRGGKCVNVPVSCDDGDECTNDHCSPVLGCLHTTKNCIDNLGCTVDTCDSATGCVNTLVANCTECHESDIAQCITTDLCFPKVCDPLNNNECITHALNCSIFETECIDVKCVNGECRFRYTCETPQPSESPTASLNVTVTPVHPHTLRPTVTITQPPTPTPTGTPLPPNKYHDDVPPEDLLSSCLVCEDLNCKSHVSDNGQPGSCTYVKNDLYDEDNCEDCCLWIPTCYYDSALPDNAFALADDSAV</sequence>
<dbReference type="PANTHER" id="PTHR31137">
    <property type="entry name" value="PROTEIN PSIB-RELATED-RELATED"/>
    <property type="match status" value="1"/>
</dbReference>
<dbReference type="InterPro" id="IPR011658">
    <property type="entry name" value="PA14_dom"/>
</dbReference>
<evidence type="ECO:0000313" key="7">
    <source>
        <dbReference type="Proteomes" id="UP000001064"/>
    </source>
</evidence>
<organism evidence="6 7">
    <name type="scientific">Dictyostelium purpureum</name>
    <name type="common">Slime mold</name>
    <dbReference type="NCBI Taxonomy" id="5786"/>
    <lineage>
        <taxon>Eukaryota</taxon>
        <taxon>Amoebozoa</taxon>
        <taxon>Evosea</taxon>
        <taxon>Eumycetozoa</taxon>
        <taxon>Dictyostelia</taxon>
        <taxon>Dictyosteliales</taxon>
        <taxon>Dictyosteliaceae</taxon>
        <taxon>Dictyostelium</taxon>
    </lineage>
</organism>
<dbReference type="RefSeq" id="XP_003289764.1">
    <property type="nucleotide sequence ID" value="XM_003289716.1"/>
</dbReference>
<feature type="domain" description="PA14" evidence="5">
    <location>
        <begin position="110"/>
        <end position="251"/>
    </location>
</feature>
<evidence type="ECO:0000256" key="4">
    <source>
        <dbReference type="SAM" id="SignalP"/>
    </source>
</evidence>
<dbReference type="Pfam" id="PF00526">
    <property type="entry name" value="Dicty_CTDC"/>
    <property type="match status" value="4"/>
</dbReference>
<dbReference type="PANTHER" id="PTHR31137:SF13">
    <property type="entry name" value="PROTEIN PSID"/>
    <property type="match status" value="1"/>
</dbReference>
<dbReference type="Pfam" id="PF07691">
    <property type="entry name" value="PA14"/>
    <property type="match status" value="1"/>
</dbReference>
<gene>
    <name evidence="6" type="ORF">DICPUDRAFT_98485</name>
</gene>
<dbReference type="InterPro" id="IPR037524">
    <property type="entry name" value="PA14/GLEYA"/>
</dbReference>
<dbReference type="EMBL" id="GL871129">
    <property type="protein sequence ID" value="EGC33725.1"/>
    <property type="molecule type" value="Genomic_DNA"/>
</dbReference>
<dbReference type="GO" id="GO:0005576">
    <property type="term" value="C:extracellular region"/>
    <property type="evidence" value="ECO:0000318"/>
    <property type="project" value="GO_Central"/>
</dbReference>
<dbReference type="AlphaFoldDB" id="F0ZQR8"/>
<dbReference type="InterPro" id="IPR001673">
    <property type="entry name" value="S_mold_repeat"/>
</dbReference>
<dbReference type="InterPro" id="IPR011874">
    <property type="entry name" value="Fibro_Slime"/>
</dbReference>
<dbReference type="PROSITE" id="PS51820">
    <property type="entry name" value="PA14"/>
    <property type="match status" value="1"/>
</dbReference>
<keyword evidence="3" id="KW-0325">Glycoprotein</keyword>
<keyword evidence="2 4" id="KW-0732">Signal</keyword>
<evidence type="ECO:0000256" key="1">
    <source>
        <dbReference type="ARBA" id="ARBA00008709"/>
    </source>
</evidence>
<dbReference type="KEGG" id="dpp:DICPUDRAFT_98485"/>
<evidence type="ECO:0000313" key="6">
    <source>
        <dbReference type="EMBL" id="EGC33725.1"/>
    </source>
</evidence>
<evidence type="ECO:0000256" key="3">
    <source>
        <dbReference type="ARBA" id="ARBA00023180"/>
    </source>
</evidence>
<dbReference type="VEuPathDB" id="AmoebaDB:DICPUDRAFT_98485"/>
<feature type="signal peptide" evidence="4">
    <location>
        <begin position="1"/>
        <end position="23"/>
    </location>
</feature>
<dbReference type="Proteomes" id="UP000001064">
    <property type="component" value="Unassembled WGS sequence"/>
</dbReference>